<proteinExistence type="predicted"/>
<sequence length="230" mass="26594">DESSLEEKQPAIKRHPAGHYQPPELTRSKSRSFSVNTAVNSEQSNSTIPDQIVLLRRRNMVLYSLHLNRQIATSSSQAARNDVQHWAVVYIFRQNYELFTDGLASERPNLKYGMLCNESARVNFKMKATMLRRWRMELFLIRISHCCAAAMLVSAVHNQNASSRIVLGKDDIRIILKMSHEYILILIIWSTLHWRPNLRYPECNVYCEKSSQMKHFLAMDAAKITKFAPA</sequence>
<protein>
    <submittedName>
        <fullName evidence="2">Uncharacterized protein</fullName>
    </submittedName>
</protein>
<dbReference type="AlphaFoldDB" id="A0A1S8WP21"/>
<accession>A0A1S8WP21</accession>
<dbReference type="Proteomes" id="UP000243686">
    <property type="component" value="Unassembled WGS sequence"/>
</dbReference>
<organism evidence="2 3">
    <name type="scientific">Opisthorchis viverrini</name>
    <name type="common">Southeast Asian liver fluke</name>
    <dbReference type="NCBI Taxonomy" id="6198"/>
    <lineage>
        <taxon>Eukaryota</taxon>
        <taxon>Metazoa</taxon>
        <taxon>Spiralia</taxon>
        <taxon>Lophotrochozoa</taxon>
        <taxon>Platyhelminthes</taxon>
        <taxon>Trematoda</taxon>
        <taxon>Digenea</taxon>
        <taxon>Opisthorchiida</taxon>
        <taxon>Opisthorchiata</taxon>
        <taxon>Opisthorchiidae</taxon>
        <taxon>Opisthorchis</taxon>
    </lineage>
</organism>
<reference evidence="2 3" key="1">
    <citation type="submission" date="2015-03" db="EMBL/GenBank/DDBJ databases">
        <title>Draft genome of the nematode, Opisthorchis viverrini.</title>
        <authorList>
            <person name="Mitreva M."/>
        </authorList>
    </citation>
    <scope>NUCLEOTIDE SEQUENCE [LARGE SCALE GENOMIC DNA]</scope>
    <source>
        <strain evidence="2">Khon Kaen</strain>
    </source>
</reference>
<keyword evidence="3" id="KW-1185">Reference proteome</keyword>
<gene>
    <name evidence="2" type="ORF">X801_07968</name>
</gene>
<evidence type="ECO:0000256" key="1">
    <source>
        <dbReference type="SAM" id="MobiDB-lite"/>
    </source>
</evidence>
<evidence type="ECO:0000313" key="3">
    <source>
        <dbReference type="Proteomes" id="UP000243686"/>
    </source>
</evidence>
<feature type="region of interest" description="Disordered" evidence="1">
    <location>
        <begin position="1"/>
        <end position="31"/>
    </location>
</feature>
<feature type="non-terminal residue" evidence="2">
    <location>
        <position position="1"/>
    </location>
</feature>
<evidence type="ECO:0000313" key="2">
    <source>
        <dbReference type="EMBL" id="OON16222.1"/>
    </source>
</evidence>
<dbReference type="EMBL" id="KV898258">
    <property type="protein sequence ID" value="OON16222.1"/>
    <property type="molecule type" value="Genomic_DNA"/>
</dbReference>
<name>A0A1S8WP21_OPIVI</name>
<feature type="compositionally biased region" description="Basic and acidic residues" evidence="1">
    <location>
        <begin position="1"/>
        <end position="10"/>
    </location>
</feature>
<feature type="non-terminal residue" evidence="2">
    <location>
        <position position="230"/>
    </location>
</feature>